<keyword evidence="3" id="KW-1185">Reference proteome</keyword>
<keyword evidence="1" id="KW-0812">Transmembrane</keyword>
<feature type="transmembrane region" description="Helical" evidence="1">
    <location>
        <begin position="48"/>
        <end position="69"/>
    </location>
</feature>
<dbReference type="Proteomes" id="UP001521137">
    <property type="component" value="Unassembled WGS sequence"/>
</dbReference>
<feature type="transmembrane region" description="Helical" evidence="1">
    <location>
        <begin position="20"/>
        <end position="41"/>
    </location>
</feature>
<keyword evidence="1" id="KW-1133">Transmembrane helix</keyword>
<feature type="transmembrane region" description="Helical" evidence="1">
    <location>
        <begin position="113"/>
        <end position="129"/>
    </location>
</feature>
<feature type="transmembrane region" description="Helical" evidence="1">
    <location>
        <begin position="149"/>
        <end position="169"/>
    </location>
</feature>
<protein>
    <submittedName>
        <fullName evidence="2">YgjV family protein</fullName>
    </submittedName>
</protein>
<proteinExistence type="predicted"/>
<feature type="transmembrane region" description="Helical" evidence="1">
    <location>
        <begin position="89"/>
        <end position="106"/>
    </location>
</feature>
<sequence>MEFLTNLFTLFFQNVNQLFWLNPVAQTIGLIALFVGVYAFLHRDDQKLRVYLSVFTLFMCIHFLMLGLWTAATMAFLSAIRNYLSSRTSNIWVMTVFLLVALTLAIPNVTDPIHLLPILATTLGTWALFREHGIRMRFLMLIGTVSWLSHNFLAGSLGGVLIESLFVIINTHTMIKLFKSNRSQTS</sequence>
<comment type="caution">
    <text evidence="2">The sequence shown here is derived from an EMBL/GenBank/DDBJ whole genome shotgun (WGS) entry which is preliminary data.</text>
</comment>
<evidence type="ECO:0000256" key="1">
    <source>
        <dbReference type="SAM" id="Phobius"/>
    </source>
</evidence>
<organism evidence="2 3">
    <name type="scientific">Paraglaciecola algarum</name>
    <dbReference type="NCBI Taxonomy" id="3050085"/>
    <lineage>
        <taxon>Bacteria</taxon>
        <taxon>Pseudomonadati</taxon>
        <taxon>Pseudomonadota</taxon>
        <taxon>Gammaproteobacteria</taxon>
        <taxon>Alteromonadales</taxon>
        <taxon>Alteromonadaceae</taxon>
        <taxon>Paraglaciecola</taxon>
    </lineage>
</organism>
<dbReference type="InterPro" id="IPR026267">
    <property type="entry name" value="YgjV"/>
</dbReference>
<gene>
    <name evidence="2" type="ORF">L0668_09745</name>
</gene>
<dbReference type="InterPro" id="IPR019629">
    <property type="entry name" value="Uncharacterised_HI1736/YgjV"/>
</dbReference>
<evidence type="ECO:0000313" key="3">
    <source>
        <dbReference type="Proteomes" id="UP001521137"/>
    </source>
</evidence>
<reference evidence="2 3" key="1">
    <citation type="submission" date="2022-01" db="EMBL/GenBank/DDBJ databases">
        <title>Paraglaciecola sp. G1-23.</title>
        <authorList>
            <person name="Jin M.S."/>
            <person name="Han D.M."/>
            <person name="Kim H.M."/>
            <person name="Jeon C.O."/>
        </authorList>
    </citation>
    <scope>NUCLEOTIDE SEQUENCE [LARGE SCALE GENOMIC DNA]</scope>
    <source>
        <strain evidence="2 3">G1-23</strain>
    </source>
</reference>
<dbReference type="PIRSF" id="PIRSF011443">
    <property type="entry name" value="YgjV"/>
    <property type="match status" value="1"/>
</dbReference>
<dbReference type="EMBL" id="JAKGAS010000004">
    <property type="protein sequence ID" value="MCF2948389.1"/>
    <property type="molecule type" value="Genomic_DNA"/>
</dbReference>
<keyword evidence="1" id="KW-0472">Membrane</keyword>
<accession>A0ABS9D657</accession>
<dbReference type="RefSeq" id="WP_235312136.1">
    <property type="nucleotide sequence ID" value="NZ_JAKGAS010000004.1"/>
</dbReference>
<name>A0ABS9D657_9ALTE</name>
<dbReference type="Pfam" id="PF10688">
    <property type="entry name" value="Imp-YgjV"/>
    <property type="match status" value="1"/>
</dbReference>
<evidence type="ECO:0000313" key="2">
    <source>
        <dbReference type="EMBL" id="MCF2948389.1"/>
    </source>
</evidence>